<protein>
    <submittedName>
        <fullName evidence="1">Uncharacterized protein</fullName>
    </submittedName>
</protein>
<evidence type="ECO:0000313" key="1">
    <source>
        <dbReference type="EMBL" id="RMC17373.1"/>
    </source>
</evidence>
<organism evidence="1 2">
    <name type="scientific">Hirundo rustica rustica</name>
    <dbReference type="NCBI Taxonomy" id="333673"/>
    <lineage>
        <taxon>Eukaryota</taxon>
        <taxon>Metazoa</taxon>
        <taxon>Chordata</taxon>
        <taxon>Craniata</taxon>
        <taxon>Vertebrata</taxon>
        <taxon>Euteleostomi</taxon>
        <taxon>Archelosauria</taxon>
        <taxon>Archosauria</taxon>
        <taxon>Dinosauria</taxon>
        <taxon>Saurischia</taxon>
        <taxon>Theropoda</taxon>
        <taxon>Coelurosauria</taxon>
        <taxon>Aves</taxon>
        <taxon>Neognathae</taxon>
        <taxon>Neoaves</taxon>
        <taxon>Telluraves</taxon>
        <taxon>Australaves</taxon>
        <taxon>Passeriformes</taxon>
        <taxon>Sylvioidea</taxon>
        <taxon>Hirundinidae</taxon>
        <taxon>Hirundo</taxon>
    </lineage>
</organism>
<name>A0A3M0KW33_HIRRU</name>
<evidence type="ECO:0000313" key="2">
    <source>
        <dbReference type="Proteomes" id="UP000269221"/>
    </source>
</evidence>
<dbReference type="Proteomes" id="UP000269221">
    <property type="component" value="Unassembled WGS sequence"/>
</dbReference>
<sequence>MSQQCVLVTKKAKGIPPGIPQEEHCQQVEAGDPASLLSSREAHLECCVQFWASQDKRDMEILEQLMCHSLGLRHGDGEAIFSILGKTEAPSLITFDRLQESGGLVHLEEQEKSLDTKHIHMKYDLDVSPKQKVRIKDIKASARKWQKQE</sequence>
<dbReference type="OrthoDB" id="276744at2759"/>
<gene>
    <name evidence="1" type="ORF">DUI87_05954</name>
</gene>
<keyword evidence="2" id="KW-1185">Reference proteome</keyword>
<dbReference type="EMBL" id="QRBI01000099">
    <property type="protein sequence ID" value="RMC17373.1"/>
    <property type="molecule type" value="Genomic_DNA"/>
</dbReference>
<dbReference type="AlphaFoldDB" id="A0A3M0KW33"/>
<comment type="caution">
    <text evidence="1">The sequence shown here is derived from an EMBL/GenBank/DDBJ whole genome shotgun (WGS) entry which is preliminary data.</text>
</comment>
<reference evidence="1 2" key="1">
    <citation type="submission" date="2018-07" db="EMBL/GenBank/DDBJ databases">
        <title>A high quality draft genome assembly of the barn swallow (H. rustica rustica).</title>
        <authorList>
            <person name="Formenti G."/>
            <person name="Chiara M."/>
            <person name="Poveda L."/>
            <person name="Francoijs K.-J."/>
            <person name="Bonisoli-Alquati A."/>
            <person name="Canova L."/>
            <person name="Gianfranceschi L."/>
            <person name="Horner D.S."/>
            <person name="Saino N."/>
        </authorList>
    </citation>
    <scope>NUCLEOTIDE SEQUENCE [LARGE SCALE GENOMIC DNA]</scope>
    <source>
        <strain evidence="1">Chelidonia</strain>
        <tissue evidence="1">Blood</tissue>
    </source>
</reference>
<proteinExistence type="predicted"/>
<accession>A0A3M0KW33</accession>